<dbReference type="GO" id="GO:0008270">
    <property type="term" value="F:zinc ion binding"/>
    <property type="evidence" value="ECO:0007669"/>
    <property type="project" value="UniProtKB-KW"/>
</dbReference>
<evidence type="ECO:0000256" key="3">
    <source>
        <dbReference type="ARBA" id="ARBA00022833"/>
    </source>
</evidence>
<dbReference type="SUPFAM" id="SSF57716">
    <property type="entry name" value="Glucocorticoid receptor-like (DNA-binding domain)"/>
    <property type="match status" value="1"/>
</dbReference>
<feature type="domain" description="THAP-type" evidence="7">
    <location>
        <begin position="1"/>
        <end position="87"/>
    </location>
</feature>
<feature type="compositionally biased region" description="Low complexity" evidence="6">
    <location>
        <begin position="139"/>
        <end position="152"/>
    </location>
</feature>
<keyword evidence="10" id="KW-1185">Reference proteome</keyword>
<evidence type="ECO:0000256" key="2">
    <source>
        <dbReference type="ARBA" id="ARBA00022771"/>
    </source>
</evidence>
<evidence type="ECO:0000256" key="5">
    <source>
        <dbReference type="PROSITE-ProRule" id="PRU00309"/>
    </source>
</evidence>
<feature type="region of interest" description="Disordered" evidence="6">
    <location>
        <begin position="104"/>
        <end position="152"/>
    </location>
</feature>
<dbReference type="Pfam" id="PF05485">
    <property type="entry name" value="THAP"/>
    <property type="match status" value="1"/>
</dbReference>
<reference evidence="9" key="3">
    <citation type="submission" date="2015-06" db="UniProtKB">
        <authorList>
            <consortium name="EnsemblMetazoa"/>
        </authorList>
    </citation>
    <scope>IDENTIFICATION</scope>
</reference>
<dbReference type="Proteomes" id="UP000015101">
    <property type="component" value="Unassembled WGS sequence"/>
</dbReference>
<dbReference type="EnsemblMetazoa" id="HelroT168764">
    <property type="protein sequence ID" value="HelroP168764"/>
    <property type="gene ID" value="HelroG168764"/>
</dbReference>
<sequence length="251" mass="28530">MKCCCVPYCKNGRVLKYTKQIKFYFFPKAFDEESASRRSKWIKAVNKINPNGSAWEPRQYTQICSQHFVSNEASEDPDSPSYIPTLRLSQTVVVAYNHVRPKSAQTSLSNTTLTPSASSSSLSTISPKKLRQHSVTQLNNNSSSSINNNNNDVFLHQQPQQQQQMTLSSSDHQSQMNRNLLLTDEDTKLIALQTSANINRLSTMIYLFIITNKGVAVSMQSVFFFVQKNNNFQAQIFKMRLENIKVVMPCL</sequence>
<dbReference type="EMBL" id="KB096023">
    <property type="protein sequence ID" value="ESO08852.1"/>
    <property type="molecule type" value="Genomic_DNA"/>
</dbReference>
<dbReference type="InParanoid" id="T1F0X9"/>
<keyword evidence="3" id="KW-0862">Zinc</keyword>
<dbReference type="RefSeq" id="XP_009012874.1">
    <property type="nucleotide sequence ID" value="XM_009014626.1"/>
</dbReference>
<dbReference type="SMART" id="SM00980">
    <property type="entry name" value="THAP"/>
    <property type="match status" value="1"/>
</dbReference>
<dbReference type="KEGG" id="hro:HELRODRAFT_168764"/>
<dbReference type="AlphaFoldDB" id="T1F0X9"/>
<evidence type="ECO:0000313" key="10">
    <source>
        <dbReference type="Proteomes" id="UP000015101"/>
    </source>
</evidence>
<evidence type="ECO:0000259" key="7">
    <source>
        <dbReference type="PROSITE" id="PS50950"/>
    </source>
</evidence>
<dbReference type="OrthoDB" id="6496153at2759"/>
<organism evidence="9 10">
    <name type="scientific">Helobdella robusta</name>
    <name type="common">Californian leech</name>
    <dbReference type="NCBI Taxonomy" id="6412"/>
    <lineage>
        <taxon>Eukaryota</taxon>
        <taxon>Metazoa</taxon>
        <taxon>Spiralia</taxon>
        <taxon>Lophotrochozoa</taxon>
        <taxon>Annelida</taxon>
        <taxon>Clitellata</taxon>
        <taxon>Hirudinea</taxon>
        <taxon>Rhynchobdellida</taxon>
        <taxon>Glossiphoniidae</taxon>
        <taxon>Helobdella</taxon>
    </lineage>
</organism>
<keyword evidence="4 5" id="KW-0238">DNA-binding</keyword>
<protein>
    <recommendedName>
        <fullName evidence="7">THAP-type domain-containing protein</fullName>
    </recommendedName>
</protein>
<dbReference type="HOGENOM" id="CLU_1108109_0_0_1"/>
<dbReference type="GO" id="GO:0003677">
    <property type="term" value="F:DNA binding"/>
    <property type="evidence" value="ECO:0007669"/>
    <property type="project" value="UniProtKB-UniRule"/>
</dbReference>
<evidence type="ECO:0000256" key="4">
    <source>
        <dbReference type="ARBA" id="ARBA00023125"/>
    </source>
</evidence>
<accession>T1F0X9</accession>
<dbReference type="EMBL" id="AMQM01003081">
    <property type="status" value="NOT_ANNOTATED_CDS"/>
    <property type="molecule type" value="Genomic_DNA"/>
</dbReference>
<name>T1F0X9_HELRO</name>
<reference evidence="8 10" key="2">
    <citation type="journal article" date="2013" name="Nature">
        <title>Insights into bilaterian evolution from three spiralian genomes.</title>
        <authorList>
            <person name="Simakov O."/>
            <person name="Marletaz F."/>
            <person name="Cho S.J."/>
            <person name="Edsinger-Gonzales E."/>
            <person name="Havlak P."/>
            <person name="Hellsten U."/>
            <person name="Kuo D.H."/>
            <person name="Larsson T."/>
            <person name="Lv J."/>
            <person name="Arendt D."/>
            <person name="Savage R."/>
            <person name="Osoegawa K."/>
            <person name="de Jong P."/>
            <person name="Grimwood J."/>
            <person name="Chapman J.A."/>
            <person name="Shapiro H."/>
            <person name="Aerts A."/>
            <person name="Otillar R.P."/>
            <person name="Terry A.Y."/>
            <person name="Boore J.L."/>
            <person name="Grigoriev I.V."/>
            <person name="Lindberg D.R."/>
            <person name="Seaver E.C."/>
            <person name="Weisblat D.A."/>
            <person name="Putnam N.H."/>
            <person name="Rokhsar D.S."/>
        </authorList>
    </citation>
    <scope>NUCLEOTIDE SEQUENCE</scope>
</reference>
<evidence type="ECO:0000313" key="9">
    <source>
        <dbReference type="EnsemblMetazoa" id="HelroP168764"/>
    </source>
</evidence>
<evidence type="ECO:0000313" key="8">
    <source>
        <dbReference type="EMBL" id="ESO08852.1"/>
    </source>
</evidence>
<evidence type="ECO:0000256" key="6">
    <source>
        <dbReference type="SAM" id="MobiDB-lite"/>
    </source>
</evidence>
<dbReference type="PROSITE" id="PS50950">
    <property type="entry name" value="ZF_THAP"/>
    <property type="match status" value="1"/>
</dbReference>
<dbReference type="InterPro" id="IPR006612">
    <property type="entry name" value="THAP_Znf"/>
</dbReference>
<dbReference type="GeneID" id="20202479"/>
<keyword evidence="2 5" id="KW-0863">Zinc-finger</keyword>
<gene>
    <name evidence="9" type="primary">20202479</name>
    <name evidence="8" type="ORF">HELRODRAFT_168764</name>
</gene>
<feature type="compositionally biased region" description="Low complexity" evidence="6">
    <location>
        <begin position="106"/>
        <end position="126"/>
    </location>
</feature>
<reference evidence="10" key="1">
    <citation type="submission" date="2012-12" db="EMBL/GenBank/DDBJ databases">
        <authorList>
            <person name="Hellsten U."/>
            <person name="Grimwood J."/>
            <person name="Chapman J.A."/>
            <person name="Shapiro H."/>
            <person name="Aerts A."/>
            <person name="Otillar R.P."/>
            <person name="Terry A.Y."/>
            <person name="Boore J.L."/>
            <person name="Simakov O."/>
            <person name="Marletaz F."/>
            <person name="Cho S.-J."/>
            <person name="Edsinger-Gonzales E."/>
            <person name="Havlak P."/>
            <person name="Kuo D.-H."/>
            <person name="Larsson T."/>
            <person name="Lv J."/>
            <person name="Arendt D."/>
            <person name="Savage R."/>
            <person name="Osoegawa K."/>
            <person name="de Jong P."/>
            <person name="Lindberg D.R."/>
            <person name="Seaver E.C."/>
            <person name="Weisblat D.A."/>
            <person name="Putnam N.H."/>
            <person name="Grigoriev I.V."/>
            <person name="Rokhsar D.S."/>
        </authorList>
    </citation>
    <scope>NUCLEOTIDE SEQUENCE</scope>
</reference>
<keyword evidence="1" id="KW-0479">Metal-binding</keyword>
<proteinExistence type="predicted"/>
<evidence type="ECO:0000256" key="1">
    <source>
        <dbReference type="ARBA" id="ARBA00022723"/>
    </source>
</evidence>
<dbReference type="CTD" id="20202479"/>